<evidence type="ECO:0000256" key="1">
    <source>
        <dbReference type="ARBA" id="ARBA00003257"/>
    </source>
</evidence>
<feature type="transmembrane region" description="Helical" evidence="18">
    <location>
        <begin position="268"/>
        <end position="292"/>
    </location>
</feature>
<evidence type="ECO:0000256" key="5">
    <source>
        <dbReference type="ARBA" id="ARBA00021008"/>
    </source>
</evidence>
<dbReference type="InterPro" id="IPR001750">
    <property type="entry name" value="ND/Mrp_TM"/>
</dbReference>
<dbReference type="GO" id="GO:0008137">
    <property type="term" value="F:NADH dehydrogenase (ubiquinone) activity"/>
    <property type="evidence" value="ECO:0007669"/>
    <property type="project" value="UniProtKB-EC"/>
</dbReference>
<feature type="transmembrane region" description="Helical" evidence="18">
    <location>
        <begin position="91"/>
        <end position="112"/>
    </location>
</feature>
<comment type="similarity">
    <text evidence="3 18">Belongs to the complex I subunit 2 family.</text>
</comment>
<evidence type="ECO:0000256" key="18">
    <source>
        <dbReference type="RuleBase" id="RU003403"/>
    </source>
</evidence>
<keyword evidence="12 18" id="KW-1133">Transmembrane helix</keyword>
<keyword evidence="11 18" id="KW-0249">Electron transport</keyword>
<evidence type="ECO:0000256" key="13">
    <source>
        <dbReference type="ARBA" id="ARBA00023027"/>
    </source>
</evidence>
<dbReference type="GO" id="GO:0006120">
    <property type="term" value="P:mitochondrial electron transport, NADH to ubiquinone"/>
    <property type="evidence" value="ECO:0007669"/>
    <property type="project" value="InterPro"/>
</dbReference>
<dbReference type="Pfam" id="PF00361">
    <property type="entry name" value="Proton_antipo_M"/>
    <property type="match status" value="1"/>
</dbReference>
<evidence type="ECO:0000256" key="12">
    <source>
        <dbReference type="ARBA" id="ARBA00022989"/>
    </source>
</evidence>
<reference evidence="20" key="1">
    <citation type="submission" date="2016-08" db="EMBL/GenBank/DDBJ databases">
        <title>Comparison of strategies of pooling, assembly, and annotation methods to elucidate insect mitogenomes.</title>
        <authorList>
            <person name="Pires Paula D."/>
            <person name="Velozo Timbo R."/>
            <person name="Togawa R."/>
        </authorList>
    </citation>
    <scope>NUCLEOTIDE SEQUENCE</scope>
</reference>
<evidence type="ECO:0000256" key="15">
    <source>
        <dbReference type="ARBA" id="ARBA00023128"/>
    </source>
</evidence>
<dbReference type="InterPro" id="IPR050175">
    <property type="entry name" value="Complex_I_Subunit_2"/>
</dbReference>
<organism evidence="20">
    <name type="scientific">Hippodamia convergens</name>
    <name type="common">Convergent lady beetle</name>
    <dbReference type="NCBI Taxonomy" id="64696"/>
    <lineage>
        <taxon>Eukaryota</taxon>
        <taxon>Metazoa</taxon>
        <taxon>Ecdysozoa</taxon>
        <taxon>Arthropoda</taxon>
        <taxon>Hexapoda</taxon>
        <taxon>Insecta</taxon>
        <taxon>Pterygota</taxon>
        <taxon>Neoptera</taxon>
        <taxon>Endopterygota</taxon>
        <taxon>Coleoptera</taxon>
        <taxon>Polyphaga</taxon>
        <taxon>Cucujiformia</taxon>
        <taxon>Coccinelloidea</taxon>
        <taxon>Coccinellidae</taxon>
        <taxon>Coccinellinae</taxon>
        <taxon>Coccinellini</taxon>
        <taxon>Hippodamia</taxon>
    </lineage>
</organism>
<geneLocation type="mitochondrion" evidence="20"/>
<evidence type="ECO:0000256" key="2">
    <source>
        <dbReference type="ARBA" id="ARBA00004448"/>
    </source>
</evidence>
<dbReference type="EMBL" id="KX755331">
    <property type="protein sequence ID" value="ARC95493.1"/>
    <property type="molecule type" value="Genomic_DNA"/>
</dbReference>
<keyword evidence="13 18" id="KW-0520">NAD</keyword>
<keyword evidence="14 18" id="KW-0830">Ubiquinone</keyword>
<evidence type="ECO:0000256" key="17">
    <source>
        <dbReference type="ARBA" id="ARBA00049551"/>
    </source>
</evidence>
<evidence type="ECO:0000256" key="16">
    <source>
        <dbReference type="ARBA" id="ARBA00023136"/>
    </source>
</evidence>
<feature type="transmembrane region" description="Helical" evidence="18">
    <location>
        <begin position="196"/>
        <end position="216"/>
    </location>
</feature>
<dbReference type="AlphaFoldDB" id="A0A1V0IGL9"/>
<keyword evidence="6" id="KW-0813">Transport</keyword>
<evidence type="ECO:0000256" key="14">
    <source>
        <dbReference type="ARBA" id="ARBA00023075"/>
    </source>
</evidence>
<keyword evidence="16 18" id="KW-0472">Membrane</keyword>
<dbReference type="PANTHER" id="PTHR46552:SF1">
    <property type="entry name" value="NADH-UBIQUINONE OXIDOREDUCTASE CHAIN 2"/>
    <property type="match status" value="1"/>
</dbReference>
<protein>
    <recommendedName>
        <fullName evidence="5 18">NADH-ubiquinone oxidoreductase chain 2</fullName>
        <ecNumber evidence="4 18">7.1.1.2</ecNumber>
    </recommendedName>
</protein>
<feature type="transmembrane region" description="Helical" evidence="18">
    <location>
        <begin position="172"/>
        <end position="190"/>
    </location>
</feature>
<feature type="transmembrane region" description="Helical" evidence="18">
    <location>
        <begin position="7"/>
        <end position="30"/>
    </location>
</feature>
<keyword evidence="10 18" id="KW-1278">Translocase</keyword>
<evidence type="ECO:0000256" key="10">
    <source>
        <dbReference type="ARBA" id="ARBA00022967"/>
    </source>
</evidence>
<evidence type="ECO:0000256" key="8">
    <source>
        <dbReference type="ARBA" id="ARBA00022692"/>
    </source>
</evidence>
<evidence type="ECO:0000256" key="9">
    <source>
        <dbReference type="ARBA" id="ARBA00022792"/>
    </source>
</evidence>
<evidence type="ECO:0000256" key="6">
    <source>
        <dbReference type="ARBA" id="ARBA00022448"/>
    </source>
</evidence>
<evidence type="ECO:0000256" key="11">
    <source>
        <dbReference type="ARBA" id="ARBA00022982"/>
    </source>
</evidence>
<dbReference type="EC" id="7.1.1.2" evidence="4 18"/>
<dbReference type="PANTHER" id="PTHR46552">
    <property type="entry name" value="NADH-UBIQUINONE OXIDOREDUCTASE CHAIN 2"/>
    <property type="match status" value="1"/>
</dbReference>
<proteinExistence type="inferred from homology"/>
<dbReference type="GO" id="GO:0005743">
    <property type="term" value="C:mitochondrial inner membrane"/>
    <property type="evidence" value="ECO:0007669"/>
    <property type="project" value="UniProtKB-SubCell"/>
</dbReference>
<name>A0A1V0IGL9_HIPCN</name>
<evidence type="ECO:0000256" key="7">
    <source>
        <dbReference type="ARBA" id="ARBA00022660"/>
    </source>
</evidence>
<dbReference type="PRINTS" id="PR01436">
    <property type="entry name" value="NADHDHGNASE2"/>
</dbReference>
<evidence type="ECO:0000256" key="3">
    <source>
        <dbReference type="ARBA" id="ARBA00007012"/>
    </source>
</evidence>
<comment type="function">
    <text evidence="1">Core subunit of the mitochondrial membrane respiratory chain NADH dehydrogenase (Complex I) that is believed to belong to the minimal assembly required for catalysis. Complex I functions in the transfer of electrons from NADH to the respiratory chain. The immediate electron acceptor for the enzyme is believed to be ubiquinone.</text>
</comment>
<feature type="transmembrane region" description="Helical" evidence="18">
    <location>
        <begin position="132"/>
        <end position="160"/>
    </location>
</feature>
<evidence type="ECO:0000256" key="4">
    <source>
        <dbReference type="ARBA" id="ARBA00012944"/>
    </source>
</evidence>
<keyword evidence="7 18" id="KW-0679">Respiratory chain</keyword>
<gene>
    <name evidence="20" type="primary">ND2</name>
</gene>
<feature type="transmembrane region" description="Helical" evidence="18">
    <location>
        <begin position="58"/>
        <end position="79"/>
    </location>
</feature>
<evidence type="ECO:0000313" key="20">
    <source>
        <dbReference type="EMBL" id="ARC95493.1"/>
    </source>
</evidence>
<comment type="subcellular location">
    <subcellularLocation>
        <location evidence="2 18">Mitochondrion inner membrane</location>
        <topology evidence="2 18">Multi-pass membrane protein</topology>
    </subcellularLocation>
</comment>
<evidence type="ECO:0000259" key="19">
    <source>
        <dbReference type="Pfam" id="PF00361"/>
    </source>
</evidence>
<comment type="function">
    <text evidence="18">Core subunit of the mitochondrial membrane respiratory chain NADH dehydrogenase (Complex I) which catalyzes electron transfer from NADH through the respiratory chain, using ubiquinone as an electron acceptor. Essential for the catalytic activity and assembly of complex I.</text>
</comment>
<feature type="domain" description="NADH:quinone oxidoreductase/Mrp antiporter transmembrane" evidence="19">
    <location>
        <begin position="24"/>
        <end position="282"/>
    </location>
</feature>
<feature type="transmembrane region" description="Helical" evidence="18">
    <location>
        <begin position="237"/>
        <end position="256"/>
    </location>
</feature>
<sequence>MKIMKFMFYIIMMLGTLISISAFSWFNIWIGLELNLLAFIPIINYDNFKYSSEVALKYFLVQVSASLFILFSFIYSLMLNSSLEQMEMLPMFMFNSAILMKMGAAPFHFWYPEIAEGLSWMNLLVLMTWQKIAPMVLIMYNFSMNLMFCLIILMSMILSSMKSWNQTNLKKILVLSSINHTGWMLSMMFLNQSLWMLYFMIYSFITINMIYIFNKFKIFYLNDLFNLMNYNKYMKMFYFFNFFSLGGIPPFLGFFPKWLALKIMLENNLFLLAFLMIFLTLIFLFIYMRLIIQALL</sequence>
<dbReference type="InterPro" id="IPR003917">
    <property type="entry name" value="NADH_UbQ_OxRdtase_chain2"/>
</dbReference>
<keyword evidence="9 18" id="KW-0999">Mitochondrion inner membrane</keyword>
<accession>A0A1V0IGL9</accession>
<keyword evidence="15 18" id="KW-0496">Mitochondrion</keyword>
<keyword evidence="8 18" id="KW-0812">Transmembrane</keyword>
<comment type="catalytic activity">
    <reaction evidence="17 18">
        <text>a ubiquinone + NADH + 5 H(+)(in) = a ubiquinol + NAD(+) + 4 H(+)(out)</text>
        <dbReference type="Rhea" id="RHEA:29091"/>
        <dbReference type="Rhea" id="RHEA-COMP:9565"/>
        <dbReference type="Rhea" id="RHEA-COMP:9566"/>
        <dbReference type="ChEBI" id="CHEBI:15378"/>
        <dbReference type="ChEBI" id="CHEBI:16389"/>
        <dbReference type="ChEBI" id="CHEBI:17976"/>
        <dbReference type="ChEBI" id="CHEBI:57540"/>
        <dbReference type="ChEBI" id="CHEBI:57945"/>
        <dbReference type="EC" id="7.1.1.2"/>
    </reaction>
</comment>